<dbReference type="GO" id="GO:0006152">
    <property type="term" value="P:purine nucleoside catabolic process"/>
    <property type="evidence" value="ECO:0007669"/>
    <property type="project" value="TreeGrafter"/>
</dbReference>
<evidence type="ECO:0000256" key="2">
    <source>
        <dbReference type="ARBA" id="ARBA00023295"/>
    </source>
</evidence>
<dbReference type="GO" id="GO:0005829">
    <property type="term" value="C:cytosol"/>
    <property type="evidence" value="ECO:0007669"/>
    <property type="project" value="TreeGrafter"/>
</dbReference>
<sequence length="367" mass="39772">MKLWQAVLGSAALSMASLTMAAPRPVGHSVPAGQDSRAMVWFDNDFLGPGQSNLQALIPLIRDPQVNLLGVGVVTGDQWLEEETQHALRFLEIAGRADVPVAKGAQTPLIRSLPEMKAWETRFGPIPWKGAWNAPKPGRQYHPEDPDLVPPMAEGAPTIKPVTQDAVHRLIEAVRAHPGQVTIICAGPLTNIALALRIAPDIAVKAKGIAMQGGGYDMQAARVLDNADYATDFNFVFDPEAAHIVLTAPWRKITVVGNVTTSARMSRALADQIGASGTPTARYIAQYARIDQPLWDEMTVAVALDPGLVTKKFTARMDVDLMPGAGYGTAQMWKDELAPHRGEQMVEVVESIDVPRFLARFTAQARQ</sequence>
<dbReference type="Gene3D" id="3.90.245.10">
    <property type="entry name" value="Ribonucleoside hydrolase-like"/>
    <property type="match status" value="1"/>
</dbReference>
<evidence type="ECO:0000313" key="5">
    <source>
        <dbReference type="EMBL" id="MBB3954120.1"/>
    </source>
</evidence>
<comment type="caution">
    <text evidence="5">The sequence shown here is derived from an EMBL/GenBank/DDBJ whole genome shotgun (WGS) entry which is preliminary data.</text>
</comment>
<evidence type="ECO:0000256" key="1">
    <source>
        <dbReference type="ARBA" id="ARBA00022801"/>
    </source>
</evidence>
<name>A0A7W6CER4_9SPHN</name>
<feature type="chain" id="PRO_5031411921" evidence="3">
    <location>
        <begin position="22"/>
        <end position="367"/>
    </location>
</feature>
<dbReference type="PANTHER" id="PTHR12304:SF25">
    <property type="entry name" value="INOSINE_URIDINE-PREFERRING NUCLEOSIDE HYDROLASE DOMAIN-CONTAINING PROTEIN"/>
    <property type="match status" value="1"/>
</dbReference>
<dbReference type="Proteomes" id="UP000548867">
    <property type="component" value="Unassembled WGS sequence"/>
</dbReference>
<keyword evidence="1 5" id="KW-0378">Hydrolase</keyword>
<evidence type="ECO:0000313" key="6">
    <source>
        <dbReference type="Proteomes" id="UP000548867"/>
    </source>
</evidence>
<dbReference type="Pfam" id="PF01156">
    <property type="entry name" value="IU_nuc_hydro"/>
    <property type="match status" value="1"/>
</dbReference>
<feature type="domain" description="Inosine/uridine-preferring nucleoside hydrolase" evidence="4">
    <location>
        <begin position="40"/>
        <end position="358"/>
    </location>
</feature>
<dbReference type="RefSeq" id="WP_183623371.1">
    <property type="nucleotide sequence ID" value="NZ_JACIDX010000003.1"/>
</dbReference>
<keyword evidence="2" id="KW-0326">Glycosidase</keyword>
<dbReference type="AlphaFoldDB" id="A0A7W6CER4"/>
<dbReference type="EMBL" id="JACIDX010000003">
    <property type="protein sequence ID" value="MBB3954120.1"/>
    <property type="molecule type" value="Genomic_DNA"/>
</dbReference>
<dbReference type="PANTHER" id="PTHR12304">
    <property type="entry name" value="INOSINE-URIDINE PREFERRING NUCLEOSIDE HYDROLASE"/>
    <property type="match status" value="1"/>
</dbReference>
<feature type="signal peptide" evidence="3">
    <location>
        <begin position="1"/>
        <end position="21"/>
    </location>
</feature>
<keyword evidence="6" id="KW-1185">Reference proteome</keyword>
<proteinExistence type="predicted"/>
<reference evidence="5 6" key="1">
    <citation type="submission" date="2020-08" db="EMBL/GenBank/DDBJ databases">
        <title>Genomic Encyclopedia of Type Strains, Phase IV (KMG-IV): sequencing the most valuable type-strain genomes for metagenomic binning, comparative biology and taxonomic classification.</title>
        <authorList>
            <person name="Goeker M."/>
        </authorList>
    </citation>
    <scope>NUCLEOTIDE SEQUENCE [LARGE SCALE GENOMIC DNA]</scope>
    <source>
        <strain evidence="5 6">DSM 27057</strain>
    </source>
</reference>
<evidence type="ECO:0000256" key="3">
    <source>
        <dbReference type="SAM" id="SignalP"/>
    </source>
</evidence>
<gene>
    <name evidence="5" type="ORF">GGR38_001047</name>
</gene>
<accession>A0A7W6CER4</accession>
<dbReference type="GO" id="GO:0008477">
    <property type="term" value="F:purine nucleosidase activity"/>
    <property type="evidence" value="ECO:0007669"/>
    <property type="project" value="TreeGrafter"/>
</dbReference>
<protein>
    <submittedName>
        <fullName evidence="5">Inosine-uridine nucleoside N-ribohydrolase</fullName>
    </submittedName>
</protein>
<dbReference type="InterPro" id="IPR001910">
    <property type="entry name" value="Inosine/uridine_hydrolase_dom"/>
</dbReference>
<dbReference type="SUPFAM" id="SSF53590">
    <property type="entry name" value="Nucleoside hydrolase"/>
    <property type="match status" value="1"/>
</dbReference>
<organism evidence="5 6">
    <name type="scientific">Novosphingobium sediminicola</name>
    <dbReference type="NCBI Taxonomy" id="563162"/>
    <lineage>
        <taxon>Bacteria</taxon>
        <taxon>Pseudomonadati</taxon>
        <taxon>Pseudomonadota</taxon>
        <taxon>Alphaproteobacteria</taxon>
        <taxon>Sphingomonadales</taxon>
        <taxon>Sphingomonadaceae</taxon>
        <taxon>Novosphingobium</taxon>
    </lineage>
</organism>
<evidence type="ECO:0000259" key="4">
    <source>
        <dbReference type="Pfam" id="PF01156"/>
    </source>
</evidence>
<dbReference type="InterPro" id="IPR023186">
    <property type="entry name" value="IUNH"/>
</dbReference>
<dbReference type="InterPro" id="IPR036452">
    <property type="entry name" value="Ribo_hydro-like"/>
</dbReference>
<keyword evidence="3" id="KW-0732">Signal</keyword>